<dbReference type="Proteomes" id="UP000070539">
    <property type="component" value="Unassembled WGS sequence"/>
</dbReference>
<dbReference type="Gene3D" id="3.40.190.10">
    <property type="entry name" value="Periplasmic binding protein-like II"/>
    <property type="match status" value="3"/>
</dbReference>
<dbReference type="NCBIfam" id="TIGR01256">
    <property type="entry name" value="modA"/>
    <property type="match status" value="2"/>
</dbReference>
<keyword evidence="6" id="KW-1185">Reference proteome</keyword>
<dbReference type="Pfam" id="PF13531">
    <property type="entry name" value="SBP_bac_11"/>
    <property type="match status" value="2"/>
</dbReference>
<evidence type="ECO:0000256" key="1">
    <source>
        <dbReference type="ARBA" id="ARBA00009175"/>
    </source>
</evidence>
<keyword evidence="3 4" id="KW-0732">Signal</keyword>
<dbReference type="PROSITE" id="PS51257">
    <property type="entry name" value="PROKAR_LIPOPROTEIN"/>
    <property type="match status" value="1"/>
</dbReference>
<proteinExistence type="inferred from homology"/>
<evidence type="ECO:0000256" key="2">
    <source>
        <dbReference type="ARBA" id="ARBA00022723"/>
    </source>
</evidence>
<dbReference type="AlphaFoldDB" id="A0A136WF10"/>
<evidence type="ECO:0000256" key="4">
    <source>
        <dbReference type="SAM" id="SignalP"/>
    </source>
</evidence>
<dbReference type="InterPro" id="IPR050682">
    <property type="entry name" value="ModA/WtpA"/>
</dbReference>
<dbReference type="OrthoDB" id="9785015at2"/>
<sequence>MKKFLTMIIIAAFLLTTACGKAASPLVDTAKEQSDQTAVLAEVTGFEDVNTDGVKLIALGNSDVPVGQYSEEIFTNLGFWDAMQSKISFGTNVKEVISQVQQGAVDCGVVYATDAATADGVKVVCSAPYETLKTPVIYPAAALSQAENKAVAEVFLDFLLTDEAKSEFEKVGFKIAATDTPKGLTADDRGTLTIFAAASLTESLTEIGKLFNVKYPNIELVYNFDSSGTLLTQIESGANVDIFISAAQKQMKALNEGGYINGDTLMNLLENEVVLIVPEK</sequence>
<name>A0A136WF10_9FIRM</name>
<dbReference type="PANTHER" id="PTHR30632">
    <property type="entry name" value="MOLYBDATE-BINDING PERIPLASMIC PROTEIN"/>
    <property type="match status" value="1"/>
</dbReference>
<feature type="signal peptide" evidence="4">
    <location>
        <begin position="1"/>
        <end position="22"/>
    </location>
</feature>
<keyword evidence="2" id="KW-0479">Metal-binding</keyword>
<dbReference type="RefSeq" id="WP_066087329.1">
    <property type="nucleotide sequence ID" value="NZ_LRVM01000004.1"/>
</dbReference>
<gene>
    <name evidence="5" type="primary">modA</name>
    <name evidence="5" type="ORF">CLNEO_16790</name>
</gene>
<dbReference type="STRING" id="36847.CLNEO_16790"/>
<dbReference type="GO" id="GO:0030973">
    <property type="term" value="F:molybdate ion binding"/>
    <property type="evidence" value="ECO:0007669"/>
    <property type="project" value="TreeGrafter"/>
</dbReference>
<accession>A0A136WF10</accession>
<reference evidence="5 6" key="1">
    <citation type="submission" date="2016-01" db="EMBL/GenBank/DDBJ databases">
        <title>Genome sequence of Clostridium neopropionicum X4, DSM-3847.</title>
        <authorList>
            <person name="Poehlein A."/>
            <person name="Beck M.H."/>
            <person name="Bengelsdorf F.R."/>
            <person name="Daniel R."/>
            <person name="Duerre P."/>
        </authorList>
    </citation>
    <scope>NUCLEOTIDE SEQUENCE [LARGE SCALE GENOMIC DNA]</scope>
    <source>
        <strain evidence="5 6">DSM-3847</strain>
    </source>
</reference>
<dbReference type="InterPro" id="IPR005950">
    <property type="entry name" value="ModA"/>
</dbReference>
<comment type="caution">
    <text evidence="5">The sequence shown here is derived from an EMBL/GenBank/DDBJ whole genome shotgun (WGS) entry which is preliminary data.</text>
</comment>
<evidence type="ECO:0000256" key="3">
    <source>
        <dbReference type="ARBA" id="ARBA00022729"/>
    </source>
</evidence>
<evidence type="ECO:0000313" key="6">
    <source>
        <dbReference type="Proteomes" id="UP000070539"/>
    </source>
</evidence>
<dbReference type="PATRIC" id="fig|36847.3.peg.1956"/>
<feature type="chain" id="PRO_5007479345" evidence="4">
    <location>
        <begin position="23"/>
        <end position="280"/>
    </location>
</feature>
<dbReference type="GO" id="GO:0046872">
    <property type="term" value="F:metal ion binding"/>
    <property type="evidence" value="ECO:0007669"/>
    <property type="project" value="UniProtKB-KW"/>
</dbReference>
<evidence type="ECO:0000313" key="5">
    <source>
        <dbReference type="EMBL" id="KXL53136.1"/>
    </source>
</evidence>
<dbReference type="PANTHER" id="PTHR30632:SF0">
    <property type="entry name" value="SULFATE-BINDING PROTEIN"/>
    <property type="match status" value="1"/>
</dbReference>
<dbReference type="SUPFAM" id="SSF53850">
    <property type="entry name" value="Periplasmic binding protein-like II"/>
    <property type="match status" value="2"/>
</dbReference>
<organism evidence="5 6">
    <name type="scientific">Anaerotignum neopropionicum</name>
    <dbReference type="NCBI Taxonomy" id="36847"/>
    <lineage>
        <taxon>Bacteria</taxon>
        <taxon>Bacillati</taxon>
        <taxon>Bacillota</taxon>
        <taxon>Clostridia</taxon>
        <taxon>Lachnospirales</taxon>
        <taxon>Anaerotignaceae</taxon>
        <taxon>Anaerotignum</taxon>
    </lineage>
</organism>
<comment type="similarity">
    <text evidence="1">Belongs to the bacterial solute-binding protein ModA family.</text>
</comment>
<protein>
    <submittedName>
        <fullName evidence="5">Molybdate-binding periplasmic protein</fullName>
    </submittedName>
</protein>
<dbReference type="GO" id="GO:0015689">
    <property type="term" value="P:molybdate ion transport"/>
    <property type="evidence" value="ECO:0007669"/>
    <property type="project" value="InterPro"/>
</dbReference>
<dbReference type="EMBL" id="LRVM01000004">
    <property type="protein sequence ID" value="KXL53136.1"/>
    <property type="molecule type" value="Genomic_DNA"/>
</dbReference>